<dbReference type="Pfam" id="PF09414">
    <property type="entry name" value="RNA_ligase"/>
    <property type="match status" value="1"/>
</dbReference>
<proteinExistence type="predicted"/>
<dbReference type="SUPFAM" id="SSF56091">
    <property type="entry name" value="DNA ligase/mRNA capping enzyme, catalytic domain"/>
    <property type="match status" value="1"/>
</dbReference>
<reference evidence="2" key="1">
    <citation type="journal article" date="2015" name="Nature">
        <title>Complex archaea that bridge the gap between prokaryotes and eukaryotes.</title>
        <authorList>
            <person name="Spang A."/>
            <person name="Saw J.H."/>
            <person name="Jorgensen S.L."/>
            <person name="Zaremba-Niedzwiedzka K."/>
            <person name="Martijn J."/>
            <person name="Lind A.E."/>
            <person name="van Eijk R."/>
            <person name="Schleper C."/>
            <person name="Guy L."/>
            <person name="Ettema T.J."/>
        </authorList>
    </citation>
    <scope>NUCLEOTIDE SEQUENCE</scope>
</reference>
<dbReference type="AlphaFoldDB" id="A0A0F9NXT1"/>
<feature type="domain" description="RNA ligase" evidence="1">
    <location>
        <begin position="45"/>
        <end position="209"/>
    </location>
</feature>
<evidence type="ECO:0000313" key="2">
    <source>
        <dbReference type="EMBL" id="KKM86052.1"/>
    </source>
</evidence>
<dbReference type="EMBL" id="LAZR01007316">
    <property type="protein sequence ID" value="KKM86052.1"/>
    <property type="molecule type" value="Genomic_DNA"/>
</dbReference>
<organism evidence="2">
    <name type="scientific">marine sediment metagenome</name>
    <dbReference type="NCBI Taxonomy" id="412755"/>
    <lineage>
        <taxon>unclassified sequences</taxon>
        <taxon>metagenomes</taxon>
        <taxon>ecological metagenomes</taxon>
    </lineage>
</organism>
<evidence type="ECO:0000259" key="1">
    <source>
        <dbReference type="Pfam" id="PF09414"/>
    </source>
</evidence>
<accession>A0A0F9NXT1</accession>
<dbReference type="InterPro" id="IPR021122">
    <property type="entry name" value="RNA_ligase_dom_REL/Rnl2"/>
</dbReference>
<dbReference type="Gene3D" id="3.30.470.30">
    <property type="entry name" value="DNA ligase/mRNA capping enzyme"/>
    <property type="match status" value="1"/>
</dbReference>
<comment type="caution">
    <text evidence="2">The sequence shown here is derived from an EMBL/GenBank/DDBJ whole genome shotgun (WGS) entry which is preliminary data.</text>
</comment>
<name>A0A0F9NXT1_9ZZZZ</name>
<protein>
    <recommendedName>
        <fullName evidence="1">RNA ligase domain-containing protein</fullName>
    </recommendedName>
</protein>
<gene>
    <name evidence="2" type="ORF">LCGC14_1282820</name>
</gene>
<sequence length="216" mass="24909">MPDRKYPMYPYHKITTVYKRDPTNNYKTLLDEFAHPEFDYLKSNNWVFTEKVDGTNIRVMYDAEGIRFGGKTDKAQIPPFLESKLQEVFTLENVQNAFDYDTGVCLYGEGFGARIQKGGGNYISDGVDFCLFDVKVGEMFLERENVEDVAEKLGLQITPIIGQGNLYTAVEQTRNGFMSRWGDFQAEGMVMRPEVELLNRRGNRIITKIKHKDFPK</sequence>